<gene>
    <name evidence="1" type="ORF">GLOIN_2v1681565</name>
</gene>
<sequence length="59" mass="6523">MDNNPLSSLSSSHSRNDSLSQSELLDGFLLVRPVWVDDETVKNCKGCEIGFTAIRRKVG</sequence>
<organism evidence="1 2">
    <name type="scientific">Rhizophagus irregularis (strain DAOM 181602 / DAOM 197198 / MUCL 43194)</name>
    <name type="common">Arbuscular mycorrhizal fungus</name>
    <name type="synonym">Glomus intraradices</name>
    <dbReference type="NCBI Taxonomy" id="747089"/>
    <lineage>
        <taxon>Eukaryota</taxon>
        <taxon>Fungi</taxon>
        <taxon>Fungi incertae sedis</taxon>
        <taxon>Mucoromycota</taxon>
        <taxon>Glomeromycotina</taxon>
        <taxon>Glomeromycetes</taxon>
        <taxon>Glomerales</taxon>
        <taxon>Glomeraceae</taxon>
        <taxon>Rhizophagus</taxon>
    </lineage>
</organism>
<dbReference type="Proteomes" id="UP000018888">
    <property type="component" value="Unassembled WGS sequence"/>
</dbReference>
<accession>A0A2P4PET9</accession>
<evidence type="ECO:0000313" key="2">
    <source>
        <dbReference type="Proteomes" id="UP000018888"/>
    </source>
</evidence>
<name>A0A2P4PET9_RHIID</name>
<reference evidence="1 2" key="1">
    <citation type="journal article" date="2013" name="Proc. Natl. Acad. Sci. U.S.A.">
        <title>Genome of an arbuscular mycorrhizal fungus provides insight into the oldest plant symbiosis.</title>
        <authorList>
            <person name="Tisserant E."/>
            <person name="Malbreil M."/>
            <person name="Kuo A."/>
            <person name="Kohler A."/>
            <person name="Symeonidi A."/>
            <person name="Balestrini R."/>
            <person name="Charron P."/>
            <person name="Duensing N."/>
            <person name="Frei Dit Frey N."/>
            <person name="Gianinazzi-Pearson V."/>
            <person name="Gilbert L.B."/>
            <person name="Handa Y."/>
            <person name="Herr J.R."/>
            <person name="Hijri M."/>
            <person name="Koul R."/>
            <person name="Kawaguchi M."/>
            <person name="Krajinski F."/>
            <person name="Lammers P.J."/>
            <person name="Masclaux F.G."/>
            <person name="Murat C."/>
            <person name="Morin E."/>
            <person name="Ndikumana S."/>
            <person name="Pagni M."/>
            <person name="Petitpierre D."/>
            <person name="Requena N."/>
            <person name="Rosikiewicz P."/>
            <person name="Riley R."/>
            <person name="Saito K."/>
            <person name="San Clemente H."/>
            <person name="Shapiro H."/>
            <person name="van Tuinen D."/>
            <person name="Becard G."/>
            <person name="Bonfante P."/>
            <person name="Paszkowski U."/>
            <person name="Shachar-Hill Y.Y."/>
            <person name="Tuskan G.A."/>
            <person name="Young P.W."/>
            <person name="Sanders I.R."/>
            <person name="Henrissat B."/>
            <person name="Rensing S.A."/>
            <person name="Grigoriev I.V."/>
            <person name="Corradi N."/>
            <person name="Roux C."/>
            <person name="Martin F."/>
        </authorList>
    </citation>
    <scope>NUCLEOTIDE SEQUENCE [LARGE SCALE GENOMIC DNA]</scope>
    <source>
        <strain evidence="1 2">DAOM 197198</strain>
    </source>
</reference>
<reference evidence="1 2" key="2">
    <citation type="journal article" date="2018" name="New Phytol.">
        <title>High intraspecific genome diversity in the model arbuscular mycorrhizal symbiont Rhizophagus irregularis.</title>
        <authorList>
            <person name="Chen E.C.H."/>
            <person name="Morin E."/>
            <person name="Beaudet D."/>
            <person name="Noel J."/>
            <person name="Yildirir G."/>
            <person name="Ndikumana S."/>
            <person name="Charron P."/>
            <person name="St-Onge C."/>
            <person name="Giorgi J."/>
            <person name="Kruger M."/>
            <person name="Marton T."/>
            <person name="Ropars J."/>
            <person name="Grigoriev I.V."/>
            <person name="Hainaut M."/>
            <person name="Henrissat B."/>
            <person name="Roux C."/>
            <person name="Martin F."/>
            <person name="Corradi N."/>
        </authorList>
    </citation>
    <scope>NUCLEOTIDE SEQUENCE [LARGE SCALE GENOMIC DNA]</scope>
    <source>
        <strain evidence="1 2">DAOM 197198</strain>
    </source>
</reference>
<proteinExistence type="predicted"/>
<protein>
    <submittedName>
        <fullName evidence="1">Uncharacterized protein</fullName>
    </submittedName>
</protein>
<dbReference type="AlphaFoldDB" id="A0A2P4PET9"/>
<comment type="caution">
    <text evidence="1">The sequence shown here is derived from an EMBL/GenBank/DDBJ whole genome shotgun (WGS) entry which is preliminary data.</text>
</comment>
<evidence type="ECO:0000313" key="1">
    <source>
        <dbReference type="EMBL" id="POG63891.1"/>
    </source>
</evidence>
<keyword evidence="2" id="KW-1185">Reference proteome</keyword>
<dbReference type="EMBL" id="AUPC02000253">
    <property type="protein sequence ID" value="POG63891.1"/>
    <property type="molecule type" value="Genomic_DNA"/>
</dbReference>